<organism evidence="1 2">
    <name type="scientific">Caerostris extrusa</name>
    <name type="common">Bark spider</name>
    <name type="synonym">Caerostris bankana</name>
    <dbReference type="NCBI Taxonomy" id="172846"/>
    <lineage>
        <taxon>Eukaryota</taxon>
        <taxon>Metazoa</taxon>
        <taxon>Ecdysozoa</taxon>
        <taxon>Arthropoda</taxon>
        <taxon>Chelicerata</taxon>
        <taxon>Arachnida</taxon>
        <taxon>Araneae</taxon>
        <taxon>Araneomorphae</taxon>
        <taxon>Entelegynae</taxon>
        <taxon>Araneoidea</taxon>
        <taxon>Araneidae</taxon>
        <taxon>Caerostris</taxon>
    </lineage>
</organism>
<dbReference type="EMBL" id="BPLR01006443">
    <property type="protein sequence ID" value="GIY09905.1"/>
    <property type="molecule type" value="Genomic_DNA"/>
</dbReference>
<keyword evidence="2" id="KW-1185">Reference proteome</keyword>
<sequence>MEKVGAIILISHPLNDAPFCASFLGSRDEGCVNHSYPCKAMRGSLINAAPSEIYGQKKRVEGSFRRQVGGFYDHVSKLGKCIRGDGLLEEESSNCKMK</sequence>
<protein>
    <submittedName>
        <fullName evidence="1">Uncharacterized protein</fullName>
    </submittedName>
</protein>
<dbReference type="Proteomes" id="UP001054945">
    <property type="component" value="Unassembled WGS sequence"/>
</dbReference>
<reference evidence="1 2" key="1">
    <citation type="submission" date="2021-06" db="EMBL/GenBank/DDBJ databases">
        <title>Caerostris extrusa draft genome.</title>
        <authorList>
            <person name="Kono N."/>
            <person name="Arakawa K."/>
        </authorList>
    </citation>
    <scope>NUCLEOTIDE SEQUENCE [LARGE SCALE GENOMIC DNA]</scope>
</reference>
<evidence type="ECO:0000313" key="2">
    <source>
        <dbReference type="Proteomes" id="UP001054945"/>
    </source>
</evidence>
<evidence type="ECO:0000313" key="1">
    <source>
        <dbReference type="EMBL" id="GIY09905.1"/>
    </source>
</evidence>
<comment type="caution">
    <text evidence="1">The sequence shown here is derived from an EMBL/GenBank/DDBJ whole genome shotgun (WGS) entry which is preliminary data.</text>
</comment>
<name>A0AAV4QPC9_CAEEX</name>
<proteinExistence type="predicted"/>
<dbReference type="AlphaFoldDB" id="A0AAV4QPC9"/>
<accession>A0AAV4QPC9</accession>
<gene>
    <name evidence="1" type="ORF">CEXT_327861</name>
</gene>